<evidence type="ECO:0008006" key="3">
    <source>
        <dbReference type="Google" id="ProtNLM"/>
    </source>
</evidence>
<organism evidence="1 2">
    <name type="scientific">Bombilactobacillus mellis</name>
    <dbReference type="NCBI Taxonomy" id="1218508"/>
    <lineage>
        <taxon>Bacteria</taxon>
        <taxon>Bacillati</taxon>
        <taxon>Bacillota</taxon>
        <taxon>Bacilli</taxon>
        <taxon>Lactobacillales</taxon>
        <taxon>Lactobacillaceae</taxon>
        <taxon>Bombilactobacillus</taxon>
    </lineage>
</organism>
<dbReference type="PATRIC" id="fig|1218508.4.peg.1487"/>
<sequence length="76" mass="8588">MKIATINIGDKLQGKVQEDLEHPFTGTVEKIYSNSVLLTIDDYDPRDEDNVAELNHKIVVKAQSLKKFKKNDSTAK</sequence>
<dbReference type="HOGENOM" id="CLU_162586_0_1_9"/>
<name>A0A0F4KPX4_9LACO</name>
<evidence type="ECO:0000313" key="2">
    <source>
        <dbReference type="Proteomes" id="UP000033695"/>
    </source>
</evidence>
<reference evidence="1 2" key="1">
    <citation type="submission" date="2014-12" db="EMBL/GenBank/DDBJ databases">
        <title>Comparative genomics of the lactic acid bacteria isolated from the honey bee gut.</title>
        <authorList>
            <person name="Ellegaard K.M."/>
            <person name="Tamarit D."/>
            <person name="Javelind E."/>
            <person name="Olofsson T."/>
            <person name="Andersson S.G."/>
            <person name="Vasquez A."/>
        </authorList>
    </citation>
    <scope>NUCLEOTIDE SEQUENCE [LARGE SCALE GENOMIC DNA]</scope>
    <source>
        <strain evidence="1 2">Hon2</strain>
    </source>
</reference>
<dbReference type="OrthoDB" id="2247035at2"/>
<dbReference type="STRING" id="1218508.JG29_14960"/>
<comment type="caution">
    <text evidence="1">The sequence shown here is derived from an EMBL/GenBank/DDBJ whole genome shotgun (WGS) entry which is preliminary data.</text>
</comment>
<evidence type="ECO:0000313" key="1">
    <source>
        <dbReference type="EMBL" id="KJY48435.1"/>
    </source>
</evidence>
<keyword evidence="2" id="KW-1185">Reference proteome</keyword>
<dbReference type="RefSeq" id="WP_045923318.1">
    <property type="nucleotide sequence ID" value="NZ_JAAEDY010000003.1"/>
</dbReference>
<dbReference type="Proteomes" id="UP000033695">
    <property type="component" value="Unassembled WGS sequence"/>
</dbReference>
<dbReference type="EMBL" id="JXBZ01000009">
    <property type="protein sequence ID" value="KJY48435.1"/>
    <property type="molecule type" value="Genomic_DNA"/>
</dbReference>
<proteinExistence type="predicted"/>
<protein>
    <recommendedName>
        <fullName evidence="3">DUF2187 domain-containing protein</fullName>
    </recommendedName>
</protein>
<gene>
    <name evidence="1" type="ORF">JG29_14960</name>
</gene>
<dbReference type="AlphaFoldDB" id="A0A0F4KPX4"/>
<accession>A0A0F4KPX4</accession>